<accession>A0AA43TZ45</accession>
<evidence type="ECO:0000313" key="10">
    <source>
        <dbReference type="EMBL" id="MDI1489857.1"/>
    </source>
</evidence>
<feature type="compositionally biased region" description="Polar residues" evidence="8">
    <location>
        <begin position="377"/>
        <end position="387"/>
    </location>
</feature>
<evidence type="ECO:0000256" key="8">
    <source>
        <dbReference type="SAM" id="MobiDB-lite"/>
    </source>
</evidence>
<keyword evidence="4 7" id="KW-0479">Metal-binding</keyword>
<reference evidence="10" key="1">
    <citation type="journal article" date="2023" name="Genome Biol. Evol.">
        <title>First Whole Genome Sequence and Flow Cytometry Genome Size Data for the Lichen-Forming Fungus Ramalina farinacea (Ascomycota).</title>
        <authorList>
            <person name="Llewellyn T."/>
            <person name="Mian S."/>
            <person name="Hill R."/>
            <person name="Leitch I.J."/>
            <person name="Gaya E."/>
        </authorList>
    </citation>
    <scope>NUCLEOTIDE SEQUENCE</scope>
    <source>
        <strain evidence="10">LIQ254RAFAR</strain>
    </source>
</reference>
<dbReference type="Pfam" id="PF02146">
    <property type="entry name" value="SIR2"/>
    <property type="match status" value="1"/>
</dbReference>
<feature type="compositionally biased region" description="Polar residues" evidence="8">
    <location>
        <begin position="347"/>
        <end position="368"/>
    </location>
</feature>
<evidence type="ECO:0000256" key="1">
    <source>
        <dbReference type="ARBA" id="ARBA00001947"/>
    </source>
</evidence>
<evidence type="ECO:0000256" key="3">
    <source>
        <dbReference type="ARBA" id="ARBA00022679"/>
    </source>
</evidence>
<keyword evidence="6" id="KW-0520">NAD</keyword>
<dbReference type="GO" id="GO:0017136">
    <property type="term" value="F:histone deacetylase activity, NAD-dependent"/>
    <property type="evidence" value="ECO:0007669"/>
    <property type="project" value="TreeGrafter"/>
</dbReference>
<dbReference type="PROSITE" id="PS50305">
    <property type="entry name" value="SIRTUIN"/>
    <property type="match status" value="1"/>
</dbReference>
<dbReference type="InterPro" id="IPR026590">
    <property type="entry name" value="Ssirtuin_cat_dom"/>
</dbReference>
<evidence type="ECO:0000259" key="9">
    <source>
        <dbReference type="PROSITE" id="PS50305"/>
    </source>
</evidence>
<dbReference type="PANTHER" id="PTHR11085:SF6">
    <property type="entry name" value="NAD-DEPENDENT PROTEIN DEACETYLASE SIRTUIN-2"/>
    <property type="match status" value="1"/>
</dbReference>
<dbReference type="GO" id="GO:0046872">
    <property type="term" value="F:metal ion binding"/>
    <property type="evidence" value="ECO:0007669"/>
    <property type="project" value="UniProtKB-KW"/>
</dbReference>
<dbReference type="AlphaFoldDB" id="A0AA43TZ45"/>
<dbReference type="InterPro" id="IPR050134">
    <property type="entry name" value="NAD-dep_sirtuin_deacylases"/>
</dbReference>
<dbReference type="GO" id="GO:0005634">
    <property type="term" value="C:nucleus"/>
    <property type="evidence" value="ECO:0007669"/>
    <property type="project" value="TreeGrafter"/>
</dbReference>
<keyword evidence="3" id="KW-0808">Transferase</keyword>
<evidence type="ECO:0000256" key="4">
    <source>
        <dbReference type="ARBA" id="ARBA00022723"/>
    </source>
</evidence>
<comment type="similarity">
    <text evidence="2">Belongs to the sirtuin family. Class I subfamily.</text>
</comment>
<feature type="active site" description="Proton acceptor" evidence="7">
    <location>
        <position position="146"/>
    </location>
</feature>
<dbReference type="Gene3D" id="3.30.1600.10">
    <property type="entry name" value="SIR2/SIRT2 'Small Domain"/>
    <property type="match status" value="1"/>
</dbReference>
<keyword evidence="11" id="KW-1185">Reference proteome</keyword>
<dbReference type="InterPro" id="IPR026591">
    <property type="entry name" value="Sirtuin_cat_small_dom_sf"/>
</dbReference>
<organism evidence="10 11">
    <name type="scientific">Ramalina farinacea</name>
    <dbReference type="NCBI Taxonomy" id="258253"/>
    <lineage>
        <taxon>Eukaryota</taxon>
        <taxon>Fungi</taxon>
        <taxon>Dikarya</taxon>
        <taxon>Ascomycota</taxon>
        <taxon>Pezizomycotina</taxon>
        <taxon>Lecanoromycetes</taxon>
        <taxon>OSLEUM clade</taxon>
        <taxon>Lecanoromycetidae</taxon>
        <taxon>Lecanorales</taxon>
        <taxon>Lecanorineae</taxon>
        <taxon>Ramalinaceae</taxon>
        <taxon>Ramalina</taxon>
    </lineage>
</organism>
<evidence type="ECO:0000256" key="7">
    <source>
        <dbReference type="PROSITE-ProRule" id="PRU00236"/>
    </source>
</evidence>
<feature type="binding site" evidence="7">
    <location>
        <position position="178"/>
    </location>
    <ligand>
        <name>Zn(2+)</name>
        <dbReference type="ChEBI" id="CHEBI:29105"/>
    </ligand>
</feature>
<dbReference type="Proteomes" id="UP001161017">
    <property type="component" value="Unassembled WGS sequence"/>
</dbReference>
<gene>
    <name evidence="10" type="primary">HST2</name>
    <name evidence="10" type="ORF">OHK93_001056</name>
</gene>
<dbReference type="CDD" id="cd01408">
    <property type="entry name" value="SIRT1"/>
    <property type="match status" value="1"/>
</dbReference>
<feature type="region of interest" description="Disordered" evidence="8">
    <location>
        <begin position="346"/>
        <end position="416"/>
    </location>
</feature>
<dbReference type="SUPFAM" id="SSF52467">
    <property type="entry name" value="DHS-like NAD/FAD-binding domain"/>
    <property type="match status" value="1"/>
</dbReference>
<dbReference type="GO" id="GO:0070403">
    <property type="term" value="F:NAD+ binding"/>
    <property type="evidence" value="ECO:0007669"/>
    <property type="project" value="InterPro"/>
</dbReference>
<dbReference type="InterPro" id="IPR003000">
    <property type="entry name" value="Sirtuin"/>
</dbReference>
<evidence type="ECO:0000256" key="2">
    <source>
        <dbReference type="ARBA" id="ARBA00006924"/>
    </source>
</evidence>
<dbReference type="InterPro" id="IPR029035">
    <property type="entry name" value="DHS-like_NAD/FAD-binding_dom"/>
</dbReference>
<protein>
    <submittedName>
        <fullName evidence="10">Sir2 histone deacetylase Hst2</fullName>
    </submittedName>
</protein>
<sequence length="416" mass="44902">MGQEQSSLIDEDVQPRSLCDRTLESIAKYIKDGRAKKIVVMVGAGISTSAGIPDFRSPDTGLYANLARLELPYAEAVFDISYFRSNPLPFYTLARELYPGSYKPTISHSFIRLLSRKGLLLKLFTQNIDCLDRVAGVPAEDIVEAHGSFSSQHCIDCGKHFPDEEMAMAVSGGRVPHCKVVTCGGLVKPDIVFFGESLPASFHENTSLPAAADLCLVIGTSLSVQPFASLPSLCAEGVPRLLINLERVGGLGSRPDDVVLLGPCDTGVRKLAKALGWDEELESLWKETRAVEVDRLETPPELVITGDHTLESQINQLADDVEGTLKISQRNADQLRQYLEEDEFNGSLGQSKKINPPEVSSASLSNGPVPSKDSVNEGPSSRSTATLQRDLPGGVKPHPTKQDAGESCLEVSTASI</sequence>
<keyword evidence="5 7" id="KW-0862">Zinc</keyword>
<dbReference type="PANTHER" id="PTHR11085">
    <property type="entry name" value="NAD-DEPENDENT PROTEIN DEACYLASE SIRTUIN-5, MITOCHONDRIAL-RELATED"/>
    <property type="match status" value="1"/>
</dbReference>
<dbReference type="Gene3D" id="3.40.50.1220">
    <property type="entry name" value="TPP-binding domain"/>
    <property type="match status" value="1"/>
</dbReference>
<dbReference type="EMBL" id="JAPUFD010000010">
    <property type="protein sequence ID" value="MDI1489857.1"/>
    <property type="molecule type" value="Genomic_DNA"/>
</dbReference>
<proteinExistence type="inferred from homology"/>
<name>A0AA43TZ45_9LECA</name>
<feature type="binding site" evidence="7">
    <location>
        <position position="183"/>
    </location>
    <ligand>
        <name>Zn(2+)</name>
        <dbReference type="ChEBI" id="CHEBI:29105"/>
    </ligand>
</feature>
<evidence type="ECO:0000313" key="11">
    <source>
        <dbReference type="Proteomes" id="UP001161017"/>
    </source>
</evidence>
<feature type="binding site" evidence="7">
    <location>
        <position position="157"/>
    </location>
    <ligand>
        <name>Zn(2+)</name>
        <dbReference type="ChEBI" id="CHEBI:29105"/>
    </ligand>
</feature>
<evidence type="ECO:0000256" key="6">
    <source>
        <dbReference type="ARBA" id="ARBA00023027"/>
    </source>
</evidence>
<comment type="cofactor">
    <cofactor evidence="1">
        <name>Zn(2+)</name>
        <dbReference type="ChEBI" id="CHEBI:29105"/>
    </cofactor>
</comment>
<evidence type="ECO:0000256" key="5">
    <source>
        <dbReference type="ARBA" id="ARBA00022833"/>
    </source>
</evidence>
<feature type="domain" description="Deacetylase sirtuin-type" evidence="9">
    <location>
        <begin position="16"/>
        <end position="278"/>
    </location>
</feature>
<comment type="caution">
    <text evidence="10">The sequence shown here is derived from an EMBL/GenBank/DDBJ whole genome shotgun (WGS) entry which is preliminary data.</text>
</comment>
<feature type="binding site" evidence="7">
    <location>
        <position position="154"/>
    </location>
    <ligand>
        <name>Zn(2+)</name>
        <dbReference type="ChEBI" id="CHEBI:29105"/>
    </ligand>
</feature>